<comment type="caution">
    <text evidence="10">The sequence shown here is derived from an EMBL/GenBank/DDBJ whole genome shotgun (WGS) entry which is preliminary data.</text>
</comment>
<protein>
    <recommendedName>
        <fullName evidence="9">4-hydroxy-4-methyl-2-oxoglutarate aldolase</fullName>
        <shortName evidence="9">HMG aldolase</shortName>
        <ecNumber evidence="9">4.1.1.112</ecNumber>
        <ecNumber evidence="9">4.1.3.17</ecNumber>
    </recommendedName>
    <alternativeName>
        <fullName evidence="9">Oxaloacetate decarboxylase</fullName>
    </alternativeName>
</protein>
<keyword evidence="5 9" id="KW-0456">Lyase</keyword>
<dbReference type="InterPro" id="IPR036704">
    <property type="entry name" value="RraA/RraA-like_sf"/>
</dbReference>
<dbReference type="InterPro" id="IPR005493">
    <property type="entry name" value="RraA/RraA-like"/>
</dbReference>
<name>A0A3M6TYS9_POCDA</name>
<dbReference type="SUPFAM" id="SSF89562">
    <property type="entry name" value="RraA-like"/>
    <property type="match status" value="1"/>
</dbReference>
<evidence type="ECO:0000313" key="10">
    <source>
        <dbReference type="EMBL" id="RMX46542.1"/>
    </source>
</evidence>
<dbReference type="GO" id="GO:0008428">
    <property type="term" value="F:ribonuclease inhibitor activity"/>
    <property type="evidence" value="ECO:0007669"/>
    <property type="project" value="InterPro"/>
</dbReference>
<feature type="binding site" evidence="8">
    <location>
        <position position="149"/>
    </location>
    <ligand>
        <name>Mg(2+)</name>
        <dbReference type="ChEBI" id="CHEBI:18420"/>
    </ligand>
</feature>
<feature type="binding site" evidence="8">
    <location>
        <position position="148"/>
    </location>
    <ligand>
        <name>substrate</name>
    </ligand>
</feature>
<dbReference type="EC" id="4.1.3.17" evidence="9"/>
<dbReference type="OrthoDB" id="1476984at2759"/>
<comment type="similarity">
    <text evidence="2 9">Belongs to the class II aldolase/RraA-like family.</text>
</comment>
<organism evidence="10 11">
    <name type="scientific">Pocillopora damicornis</name>
    <name type="common">Cauliflower coral</name>
    <name type="synonym">Millepora damicornis</name>
    <dbReference type="NCBI Taxonomy" id="46731"/>
    <lineage>
        <taxon>Eukaryota</taxon>
        <taxon>Metazoa</taxon>
        <taxon>Cnidaria</taxon>
        <taxon>Anthozoa</taxon>
        <taxon>Hexacorallia</taxon>
        <taxon>Scleractinia</taxon>
        <taxon>Astrocoeniina</taxon>
        <taxon>Pocilloporidae</taxon>
        <taxon>Pocillopora</taxon>
    </lineage>
</organism>
<proteinExistence type="inferred from homology"/>
<dbReference type="GO" id="GO:0051252">
    <property type="term" value="P:regulation of RNA metabolic process"/>
    <property type="evidence" value="ECO:0007669"/>
    <property type="project" value="InterPro"/>
</dbReference>
<evidence type="ECO:0000256" key="2">
    <source>
        <dbReference type="ARBA" id="ARBA00008621"/>
    </source>
</evidence>
<dbReference type="NCBIfam" id="TIGR01935">
    <property type="entry name" value="NOT-MenG"/>
    <property type="match status" value="1"/>
</dbReference>
<evidence type="ECO:0000313" key="11">
    <source>
        <dbReference type="Proteomes" id="UP000275408"/>
    </source>
</evidence>
<dbReference type="STRING" id="46731.A0A3M6TYS9"/>
<dbReference type="EC" id="4.1.1.112" evidence="9"/>
<keyword evidence="4 8" id="KW-0479">Metal-binding</keyword>
<comment type="catalytic activity">
    <reaction evidence="7 9">
        <text>oxaloacetate + H(+) = pyruvate + CO2</text>
        <dbReference type="Rhea" id="RHEA:15641"/>
        <dbReference type="ChEBI" id="CHEBI:15361"/>
        <dbReference type="ChEBI" id="CHEBI:15378"/>
        <dbReference type="ChEBI" id="CHEBI:16452"/>
        <dbReference type="ChEBI" id="CHEBI:16526"/>
        <dbReference type="EC" id="4.1.1.112"/>
    </reaction>
</comment>
<dbReference type="Pfam" id="PF03737">
    <property type="entry name" value="RraA-like"/>
    <property type="match status" value="1"/>
</dbReference>
<dbReference type="Proteomes" id="UP000275408">
    <property type="component" value="Unassembled WGS sequence"/>
</dbReference>
<dbReference type="EMBL" id="RCHS01002678">
    <property type="protein sequence ID" value="RMX46542.1"/>
    <property type="molecule type" value="Genomic_DNA"/>
</dbReference>
<sequence>MRSSQSSSYQSPASSIMALLRRVALLIKPAQINGRPLIHSSLRRFLFVNSSTMNVADLSDAYSDTLQYMEANFLRNYGGKAKFGGMISTLKCHEDNVLVKKALTEPGNKRVLVVDAGGSLRCGMLGDNLASLVMKNNWAGVVMYGCIRDSEEISRMDVGVKALGTMPLKSIKKGLGERDIAVRFGGVTFTPGHYLYADLDGIIVSPKELTLDQPKL</sequence>
<dbReference type="GO" id="GO:0047443">
    <property type="term" value="F:4-hydroxy-4-methyl-2-oxoglutarate aldolase activity"/>
    <property type="evidence" value="ECO:0007669"/>
    <property type="project" value="UniProtKB-EC"/>
</dbReference>
<gene>
    <name evidence="10" type="ORF">pdam_00020932</name>
</gene>
<dbReference type="AlphaFoldDB" id="A0A3M6TYS9"/>
<evidence type="ECO:0000256" key="5">
    <source>
        <dbReference type="ARBA" id="ARBA00023239"/>
    </source>
</evidence>
<evidence type="ECO:0000256" key="3">
    <source>
        <dbReference type="ARBA" id="ARBA00011233"/>
    </source>
</evidence>
<dbReference type="CDD" id="cd16841">
    <property type="entry name" value="RraA_family"/>
    <property type="match status" value="1"/>
</dbReference>
<evidence type="ECO:0000256" key="9">
    <source>
        <dbReference type="RuleBase" id="RU004338"/>
    </source>
</evidence>
<dbReference type="InterPro" id="IPR010203">
    <property type="entry name" value="RraA"/>
</dbReference>
<dbReference type="PANTHER" id="PTHR33254">
    <property type="entry name" value="4-HYDROXY-4-METHYL-2-OXOGLUTARATE ALDOLASE 3-RELATED"/>
    <property type="match status" value="1"/>
</dbReference>
<dbReference type="OMA" id="RSCDTQF"/>
<feature type="binding site" evidence="8">
    <location>
        <begin position="126"/>
        <end position="129"/>
    </location>
    <ligand>
        <name>substrate</name>
    </ligand>
</feature>
<dbReference type="NCBIfam" id="NF006875">
    <property type="entry name" value="PRK09372.1"/>
    <property type="match status" value="1"/>
</dbReference>
<dbReference type="PANTHER" id="PTHR33254:SF4">
    <property type="entry name" value="4-HYDROXY-4-METHYL-2-OXOGLUTARATE ALDOLASE 3-RELATED"/>
    <property type="match status" value="1"/>
</dbReference>
<dbReference type="Gene3D" id="3.50.30.40">
    <property type="entry name" value="Ribonuclease E inhibitor RraA/RraA-like"/>
    <property type="match status" value="1"/>
</dbReference>
<comment type="cofactor">
    <cofactor evidence="9">
        <name>a divalent metal cation</name>
        <dbReference type="ChEBI" id="CHEBI:60240"/>
    </cofactor>
</comment>
<comment type="cofactor">
    <cofactor evidence="8">
        <name>Mg(2+)</name>
        <dbReference type="ChEBI" id="CHEBI:18420"/>
    </cofactor>
</comment>
<dbReference type="GO" id="GO:0008948">
    <property type="term" value="F:oxaloacetate decarboxylase activity"/>
    <property type="evidence" value="ECO:0007669"/>
    <property type="project" value="UniProtKB-EC"/>
</dbReference>
<comment type="catalytic activity">
    <reaction evidence="1 9">
        <text>4-hydroxy-4-methyl-2-oxoglutarate = 2 pyruvate</text>
        <dbReference type="Rhea" id="RHEA:22748"/>
        <dbReference type="ChEBI" id="CHEBI:15361"/>
        <dbReference type="ChEBI" id="CHEBI:58276"/>
        <dbReference type="EC" id="4.1.3.17"/>
    </reaction>
</comment>
<evidence type="ECO:0000256" key="8">
    <source>
        <dbReference type="PIRSR" id="PIRSR605493-1"/>
    </source>
</evidence>
<comment type="function">
    <text evidence="6 9">Catalyzes the aldol cleavage of 4-hydroxy-4-methyl-2-oxoglutarate (HMG) into 2 molecules of pyruvate. Also contains a secondary oxaloacetate (OAA) decarboxylase activity due to the common pyruvate enolate transition state formed following C-C bond cleavage in the retro-aldol and decarboxylation reactions.</text>
</comment>
<dbReference type="GO" id="GO:0046872">
    <property type="term" value="F:metal ion binding"/>
    <property type="evidence" value="ECO:0007669"/>
    <property type="project" value="UniProtKB-KW"/>
</dbReference>
<evidence type="ECO:0000256" key="1">
    <source>
        <dbReference type="ARBA" id="ARBA00001342"/>
    </source>
</evidence>
<evidence type="ECO:0000256" key="4">
    <source>
        <dbReference type="ARBA" id="ARBA00022723"/>
    </source>
</evidence>
<evidence type="ECO:0000256" key="7">
    <source>
        <dbReference type="ARBA" id="ARBA00047973"/>
    </source>
</evidence>
<keyword evidence="8" id="KW-0460">Magnesium</keyword>
<evidence type="ECO:0000256" key="6">
    <source>
        <dbReference type="ARBA" id="ARBA00025046"/>
    </source>
</evidence>
<comment type="subunit">
    <text evidence="3 9">Homotrimer.</text>
</comment>
<keyword evidence="11" id="KW-1185">Reference proteome</keyword>
<accession>A0A3M6TYS9</accession>
<reference evidence="10 11" key="1">
    <citation type="journal article" date="2018" name="Sci. Rep.">
        <title>Comparative analysis of the Pocillopora damicornis genome highlights role of immune system in coral evolution.</title>
        <authorList>
            <person name="Cunning R."/>
            <person name="Bay R.A."/>
            <person name="Gillette P."/>
            <person name="Baker A.C."/>
            <person name="Traylor-Knowles N."/>
        </authorList>
    </citation>
    <scope>NUCLEOTIDE SEQUENCE [LARGE SCALE GENOMIC DNA]</scope>
    <source>
        <strain evidence="10">RSMAS</strain>
        <tissue evidence="10">Whole animal</tissue>
    </source>
</reference>